<organism evidence="4">
    <name type="scientific">Menopon gallinae</name>
    <name type="common">poultry shaft louse</name>
    <dbReference type="NCBI Taxonomy" id="328185"/>
    <lineage>
        <taxon>Eukaryota</taxon>
        <taxon>Metazoa</taxon>
        <taxon>Ecdysozoa</taxon>
        <taxon>Arthropoda</taxon>
        <taxon>Hexapoda</taxon>
        <taxon>Insecta</taxon>
        <taxon>Pterygota</taxon>
        <taxon>Neoptera</taxon>
        <taxon>Paraneoptera</taxon>
        <taxon>Psocodea</taxon>
        <taxon>Troctomorpha</taxon>
        <taxon>Phthiraptera</taxon>
        <taxon>Amblycera</taxon>
        <taxon>Menoponidae</taxon>
        <taxon>Menopon</taxon>
    </lineage>
</organism>
<name>A0AAW2I6P1_9NEOP</name>
<reference evidence="4" key="1">
    <citation type="journal article" date="2024" name="Gigascience">
        <title>Chromosome-level genome of the poultry shaft louse Menopon gallinae provides insight into the host-switching and adaptive evolution of parasitic lice.</title>
        <authorList>
            <person name="Xu Y."/>
            <person name="Ma L."/>
            <person name="Liu S."/>
            <person name="Liang Y."/>
            <person name="Liu Q."/>
            <person name="He Z."/>
            <person name="Tian L."/>
            <person name="Duan Y."/>
            <person name="Cai W."/>
            <person name="Li H."/>
            <person name="Song F."/>
        </authorList>
    </citation>
    <scope>NUCLEOTIDE SEQUENCE</scope>
    <source>
        <strain evidence="4">Cailab_2023a</strain>
    </source>
</reference>
<evidence type="ECO:0000256" key="1">
    <source>
        <dbReference type="SAM" id="MobiDB-lite"/>
    </source>
</evidence>
<protein>
    <submittedName>
        <fullName evidence="4">Uncharacterized protein</fullName>
    </submittedName>
</protein>
<keyword evidence="2" id="KW-0812">Transmembrane</keyword>
<proteinExistence type="predicted"/>
<evidence type="ECO:0000313" key="4">
    <source>
        <dbReference type="EMBL" id="KAL0277513.1"/>
    </source>
</evidence>
<keyword evidence="2" id="KW-1133">Transmembrane helix</keyword>
<feature type="signal peptide" evidence="3">
    <location>
        <begin position="1"/>
        <end position="18"/>
    </location>
</feature>
<dbReference type="AlphaFoldDB" id="A0AAW2I6P1"/>
<keyword evidence="2" id="KW-0472">Membrane</keyword>
<keyword evidence="3" id="KW-0732">Signal</keyword>
<evidence type="ECO:0000256" key="3">
    <source>
        <dbReference type="SAM" id="SignalP"/>
    </source>
</evidence>
<comment type="caution">
    <text evidence="4">The sequence shown here is derived from an EMBL/GenBank/DDBJ whole genome shotgun (WGS) entry which is preliminary data.</text>
</comment>
<feature type="chain" id="PRO_5043374266" evidence="3">
    <location>
        <begin position="19"/>
        <end position="327"/>
    </location>
</feature>
<sequence length="327" mass="37338">MFKKGLHVLMLCITFVESRTIKTKILTNENGTKEMVVDNGGDVPRGEIDFLIRDLNHMNISVTVRPPDEEREQLKESILMKHWNTLTEFAPTTTTEPPPDRAKKNGRRIWSNETDDDDDEEEEEEEATEAPEEKDEDVGLEESNGFVGGIQFVFQCAKEHSLQNGLLRCIATRIRSLIYPLWRKFDDGVDYYLNAFETCPTNGTDVAANTERAFYHRQRRFLYHVVLPLLVVVLIKYLIALPFLLFGVFAAKSLLLGLFSAGTASLHSLAKKYEYLYPRFPMKRYRQVQGVDGLPAATTGPNAYWPQMPWSVPEDGRGLGAYESYNM</sequence>
<feature type="transmembrane region" description="Helical" evidence="2">
    <location>
        <begin position="245"/>
        <end position="270"/>
    </location>
</feature>
<evidence type="ECO:0000256" key="2">
    <source>
        <dbReference type="SAM" id="Phobius"/>
    </source>
</evidence>
<gene>
    <name evidence="4" type="ORF">PYX00_004765</name>
</gene>
<feature type="compositionally biased region" description="Acidic residues" evidence="1">
    <location>
        <begin position="113"/>
        <end position="139"/>
    </location>
</feature>
<accession>A0AAW2I6P1</accession>
<dbReference type="EMBL" id="JARGDH010000002">
    <property type="protein sequence ID" value="KAL0277513.1"/>
    <property type="molecule type" value="Genomic_DNA"/>
</dbReference>
<feature type="region of interest" description="Disordered" evidence="1">
    <location>
        <begin position="88"/>
        <end position="139"/>
    </location>
</feature>
<feature type="transmembrane region" description="Helical" evidence="2">
    <location>
        <begin position="221"/>
        <end position="239"/>
    </location>
</feature>